<evidence type="ECO:0000313" key="2">
    <source>
        <dbReference type="Proteomes" id="UP000198680"/>
    </source>
</evidence>
<proteinExistence type="predicted"/>
<dbReference type="Proteomes" id="UP000198680">
    <property type="component" value="Unassembled WGS sequence"/>
</dbReference>
<dbReference type="RefSeq" id="WP_091223933.1">
    <property type="nucleotide sequence ID" value="NZ_FNHE01000018.1"/>
</dbReference>
<sequence>MKQFSCGDVVPTCTRQFIAPTDEEILAAVAEHARTDHGLTEIPQHLIDQVREHIRSDS</sequence>
<accession>A0A1H0AV79</accession>
<organism evidence="1 2">
    <name type="scientific">Geodermatophilus siccatus</name>
    <dbReference type="NCBI Taxonomy" id="1137991"/>
    <lineage>
        <taxon>Bacteria</taxon>
        <taxon>Bacillati</taxon>
        <taxon>Actinomycetota</taxon>
        <taxon>Actinomycetes</taxon>
        <taxon>Geodermatophilales</taxon>
        <taxon>Geodermatophilaceae</taxon>
        <taxon>Geodermatophilus</taxon>
    </lineage>
</organism>
<gene>
    <name evidence="1" type="ORF">SAMN05660642_04680</name>
</gene>
<name>A0A1H0AV79_9ACTN</name>
<dbReference type="InterPro" id="IPR009409">
    <property type="entry name" value="DUF1059"/>
</dbReference>
<evidence type="ECO:0000313" key="1">
    <source>
        <dbReference type="EMBL" id="SDN37279.1"/>
    </source>
</evidence>
<keyword evidence="2" id="KW-1185">Reference proteome</keyword>
<dbReference type="OrthoDB" id="3213531at2"/>
<dbReference type="Pfam" id="PF06348">
    <property type="entry name" value="DUF1059"/>
    <property type="match status" value="1"/>
</dbReference>
<dbReference type="EMBL" id="FNHE01000018">
    <property type="protein sequence ID" value="SDN37279.1"/>
    <property type="molecule type" value="Genomic_DNA"/>
</dbReference>
<dbReference type="AlphaFoldDB" id="A0A1H0AV79"/>
<dbReference type="STRING" id="1137991.SAMN05660642_04680"/>
<protein>
    <submittedName>
        <fullName evidence="1">Predicted small metal-binding protein</fullName>
    </submittedName>
</protein>
<reference evidence="2" key="1">
    <citation type="submission" date="2016-10" db="EMBL/GenBank/DDBJ databases">
        <authorList>
            <person name="Varghese N."/>
            <person name="Submissions S."/>
        </authorList>
    </citation>
    <scope>NUCLEOTIDE SEQUENCE [LARGE SCALE GENOMIC DNA]</scope>
    <source>
        <strain evidence="2">DSM 45419</strain>
    </source>
</reference>